<organism evidence="1 2">
    <name type="scientific">Lepagella muris</name>
    <dbReference type="NCBI Taxonomy" id="3032870"/>
    <lineage>
        <taxon>Bacteria</taxon>
        <taxon>Pseudomonadati</taxon>
        <taxon>Bacteroidota</taxon>
        <taxon>Bacteroidia</taxon>
        <taxon>Bacteroidales</taxon>
        <taxon>Muribaculaceae</taxon>
        <taxon>Lepagella</taxon>
    </lineage>
</organism>
<protein>
    <submittedName>
        <fullName evidence="1">FKBP-type peptidyl-prolyl cis-trans isomerase</fullName>
    </submittedName>
</protein>
<keyword evidence="1" id="KW-0413">Isomerase</keyword>
<name>A0AC61RFM6_9BACT</name>
<proteinExistence type="predicted"/>
<sequence length="184" mass="19304">MKKISIVVAAAAIIATGALSSCNGNKTKQNDSLQAIEEMVSTVEEATATTDTAKYNAAFFNDASKLASTPSDSTYMVTETGLKYAVVKEGNGKKPAATDAVTVHYTGKLTDGTVFDSSVSRGEPATFPLNRVIPGWTEGLQLMKEGGTTVFYIPSKLAYGEQGAPGAIPPNSDLIFEVQLISVN</sequence>
<evidence type="ECO:0000313" key="2">
    <source>
        <dbReference type="Proteomes" id="UP000306319"/>
    </source>
</evidence>
<evidence type="ECO:0000313" key="1">
    <source>
        <dbReference type="EMBL" id="TGY75940.1"/>
    </source>
</evidence>
<keyword evidence="2" id="KW-1185">Reference proteome</keyword>
<accession>A0AC61RFM6</accession>
<comment type="caution">
    <text evidence="1">The sequence shown here is derived from an EMBL/GenBank/DDBJ whole genome shotgun (WGS) entry which is preliminary data.</text>
</comment>
<dbReference type="Proteomes" id="UP000306319">
    <property type="component" value="Unassembled WGS sequence"/>
</dbReference>
<dbReference type="EMBL" id="SRYB01000048">
    <property type="protein sequence ID" value="TGY75940.1"/>
    <property type="molecule type" value="Genomic_DNA"/>
</dbReference>
<gene>
    <name evidence="1" type="ORF">E5331_19185</name>
</gene>
<reference evidence="1" key="1">
    <citation type="submission" date="2019-04" db="EMBL/GenBank/DDBJ databases">
        <title>Microbes associate with the intestines of laboratory mice.</title>
        <authorList>
            <person name="Navarre W."/>
            <person name="Wong E."/>
            <person name="Huang K."/>
            <person name="Tropini C."/>
            <person name="Ng K."/>
            <person name="Yu B."/>
        </authorList>
    </citation>
    <scope>NUCLEOTIDE SEQUENCE</scope>
    <source>
        <strain evidence="1">NM04_E33</strain>
    </source>
</reference>